<sequence length="102" mass="11559">MPRNRASQKSSSNTADVGSTNEPTIVGVVPTSRSQDVWCHFDMIKYSDGSTKAHCKACNTMMKSDRNTSLRKHAKEHCLEPEPVFEKTEKWPPLLYSPKYPM</sequence>
<evidence type="ECO:0000259" key="6">
    <source>
        <dbReference type="PROSITE" id="PS50808"/>
    </source>
</evidence>
<keyword evidence="1" id="KW-0479">Metal-binding</keyword>
<dbReference type="OrthoDB" id="1735573at2759"/>
<keyword evidence="7" id="KW-0371">Homeobox</keyword>
<evidence type="ECO:0000313" key="7">
    <source>
        <dbReference type="EMBL" id="PWA61502.1"/>
    </source>
</evidence>
<gene>
    <name evidence="7" type="ORF">CTI12_AA369590</name>
</gene>
<evidence type="ECO:0000256" key="4">
    <source>
        <dbReference type="PROSITE-ProRule" id="PRU00027"/>
    </source>
</evidence>
<keyword evidence="2 4" id="KW-0863">Zinc-finger</keyword>
<name>A0A2U1MJW6_ARTAN</name>
<dbReference type="AlphaFoldDB" id="A0A2U1MJW6"/>
<evidence type="ECO:0000256" key="3">
    <source>
        <dbReference type="ARBA" id="ARBA00022833"/>
    </source>
</evidence>
<keyword evidence="3" id="KW-0862">Zinc</keyword>
<accession>A0A2U1MJW6</accession>
<dbReference type="PROSITE" id="PS50808">
    <property type="entry name" value="ZF_BED"/>
    <property type="match status" value="1"/>
</dbReference>
<evidence type="ECO:0000256" key="1">
    <source>
        <dbReference type="ARBA" id="ARBA00022723"/>
    </source>
</evidence>
<dbReference type="Proteomes" id="UP000245207">
    <property type="component" value="Unassembled WGS sequence"/>
</dbReference>
<reference evidence="7 8" key="1">
    <citation type="journal article" date="2018" name="Mol. Plant">
        <title>The genome of Artemisia annua provides insight into the evolution of Asteraceae family and artemisinin biosynthesis.</title>
        <authorList>
            <person name="Shen Q."/>
            <person name="Zhang L."/>
            <person name="Liao Z."/>
            <person name="Wang S."/>
            <person name="Yan T."/>
            <person name="Shi P."/>
            <person name="Liu M."/>
            <person name="Fu X."/>
            <person name="Pan Q."/>
            <person name="Wang Y."/>
            <person name="Lv Z."/>
            <person name="Lu X."/>
            <person name="Zhang F."/>
            <person name="Jiang W."/>
            <person name="Ma Y."/>
            <person name="Chen M."/>
            <person name="Hao X."/>
            <person name="Li L."/>
            <person name="Tang Y."/>
            <person name="Lv G."/>
            <person name="Zhou Y."/>
            <person name="Sun X."/>
            <person name="Brodelius P.E."/>
            <person name="Rose J.K.C."/>
            <person name="Tang K."/>
        </authorList>
    </citation>
    <scope>NUCLEOTIDE SEQUENCE [LARGE SCALE GENOMIC DNA]</scope>
    <source>
        <strain evidence="8">cv. Huhao1</strain>
        <tissue evidence="7">Leaf</tissue>
    </source>
</reference>
<dbReference type="EMBL" id="PKPP01005088">
    <property type="protein sequence ID" value="PWA61502.1"/>
    <property type="molecule type" value="Genomic_DNA"/>
</dbReference>
<protein>
    <submittedName>
        <fullName evidence="7">Zinc finger, BED-type, Phospholipase-like, Homeodomain-like protein</fullName>
    </submittedName>
</protein>
<dbReference type="GO" id="GO:0008270">
    <property type="term" value="F:zinc ion binding"/>
    <property type="evidence" value="ECO:0007669"/>
    <property type="project" value="UniProtKB-KW"/>
</dbReference>
<keyword evidence="8" id="KW-1185">Reference proteome</keyword>
<proteinExistence type="predicted"/>
<feature type="compositionally biased region" description="Polar residues" evidence="5">
    <location>
        <begin position="1"/>
        <end position="23"/>
    </location>
</feature>
<evidence type="ECO:0000313" key="8">
    <source>
        <dbReference type="Proteomes" id="UP000245207"/>
    </source>
</evidence>
<dbReference type="InterPro" id="IPR003656">
    <property type="entry name" value="Znf_BED"/>
</dbReference>
<evidence type="ECO:0000256" key="5">
    <source>
        <dbReference type="SAM" id="MobiDB-lite"/>
    </source>
</evidence>
<feature type="domain" description="BED-type" evidence="6">
    <location>
        <begin position="32"/>
        <end position="84"/>
    </location>
</feature>
<feature type="region of interest" description="Disordered" evidence="5">
    <location>
        <begin position="1"/>
        <end position="27"/>
    </location>
</feature>
<organism evidence="7 8">
    <name type="scientific">Artemisia annua</name>
    <name type="common">Sweet wormwood</name>
    <dbReference type="NCBI Taxonomy" id="35608"/>
    <lineage>
        <taxon>Eukaryota</taxon>
        <taxon>Viridiplantae</taxon>
        <taxon>Streptophyta</taxon>
        <taxon>Embryophyta</taxon>
        <taxon>Tracheophyta</taxon>
        <taxon>Spermatophyta</taxon>
        <taxon>Magnoliopsida</taxon>
        <taxon>eudicotyledons</taxon>
        <taxon>Gunneridae</taxon>
        <taxon>Pentapetalae</taxon>
        <taxon>asterids</taxon>
        <taxon>campanulids</taxon>
        <taxon>Asterales</taxon>
        <taxon>Asteraceae</taxon>
        <taxon>Asteroideae</taxon>
        <taxon>Anthemideae</taxon>
        <taxon>Artemisiinae</taxon>
        <taxon>Artemisia</taxon>
    </lineage>
</organism>
<dbReference type="GO" id="GO:0003677">
    <property type="term" value="F:DNA binding"/>
    <property type="evidence" value="ECO:0007669"/>
    <property type="project" value="UniProtKB-KW"/>
</dbReference>
<evidence type="ECO:0000256" key="2">
    <source>
        <dbReference type="ARBA" id="ARBA00022771"/>
    </source>
</evidence>
<keyword evidence="7" id="KW-0238">DNA-binding</keyword>
<comment type="caution">
    <text evidence="7">The sequence shown here is derived from an EMBL/GenBank/DDBJ whole genome shotgun (WGS) entry which is preliminary data.</text>
</comment>